<keyword evidence="1" id="KW-0472">Membrane</keyword>
<organism evidence="2 3">
    <name type="scientific">Eupransor demetentiae</name>
    <dbReference type="NCBI Taxonomy" id="3109584"/>
    <lineage>
        <taxon>Bacteria</taxon>
        <taxon>Bacillati</taxon>
        <taxon>Bacillota</taxon>
        <taxon>Bacilli</taxon>
        <taxon>Lactobacillales</taxon>
        <taxon>Lactobacillaceae</taxon>
        <taxon>Eupransor</taxon>
    </lineage>
</organism>
<keyword evidence="1" id="KW-1133">Transmembrane helix</keyword>
<accession>A0ABM9N4R7</accession>
<name>A0ABM9N4R7_9LACO</name>
<reference evidence="2 3" key="1">
    <citation type="submission" date="2024-01" db="EMBL/GenBank/DDBJ databases">
        <authorList>
            <person name="Botero Cardona J."/>
        </authorList>
    </citation>
    <scope>NUCLEOTIDE SEQUENCE [LARGE SCALE GENOMIC DNA]</scope>
    <source>
        <strain evidence="2 3">LMG 33000</strain>
    </source>
</reference>
<keyword evidence="1" id="KW-0812">Transmembrane</keyword>
<dbReference type="EMBL" id="CAWVOH010000001">
    <property type="protein sequence ID" value="CAK8054163.1"/>
    <property type="molecule type" value="Genomic_DNA"/>
</dbReference>
<comment type="caution">
    <text evidence="2">The sequence shown here is derived from an EMBL/GenBank/DDBJ whole genome shotgun (WGS) entry which is preliminary data.</text>
</comment>
<gene>
    <name evidence="2" type="ORF">R54876_GBNLAHCA_00724</name>
</gene>
<protein>
    <submittedName>
        <fullName evidence="2">Uncharacterized protein</fullName>
    </submittedName>
</protein>
<evidence type="ECO:0000313" key="2">
    <source>
        <dbReference type="EMBL" id="CAK8054163.1"/>
    </source>
</evidence>
<keyword evidence="3" id="KW-1185">Reference proteome</keyword>
<dbReference type="RefSeq" id="WP_349641702.1">
    <property type="nucleotide sequence ID" value="NZ_CAWVOH010000001.1"/>
</dbReference>
<feature type="transmembrane region" description="Helical" evidence="1">
    <location>
        <begin position="85"/>
        <end position="107"/>
    </location>
</feature>
<sequence length="108" mass="12298">MAEIEDGPLTIFNPEKEESNMAHEFATKTELTELKHDVELNQVKTDSKLNLIDSKVDSLDKNLSLKIDNLELMVSSKIETKTNTMIMWFIGTSITLFGLLVTVIKLWK</sequence>
<dbReference type="Proteomes" id="UP001314241">
    <property type="component" value="Unassembled WGS sequence"/>
</dbReference>
<proteinExistence type="predicted"/>
<evidence type="ECO:0000313" key="3">
    <source>
        <dbReference type="Proteomes" id="UP001314241"/>
    </source>
</evidence>
<evidence type="ECO:0000256" key="1">
    <source>
        <dbReference type="SAM" id="Phobius"/>
    </source>
</evidence>